<feature type="compositionally biased region" description="Basic and acidic residues" evidence="1">
    <location>
        <begin position="135"/>
        <end position="144"/>
    </location>
</feature>
<evidence type="ECO:0000256" key="1">
    <source>
        <dbReference type="SAM" id="MobiDB-lite"/>
    </source>
</evidence>
<feature type="compositionally biased region" description="Basic and acidic residues" evidence="1">
    <location>
        <begin position="10"/>
        <end position="21"/>
    </location>
</feature>
<dbReference type="EMBL" id="BAAAGX010000041">
    <property type="protein sequence ID" value="GAA0278986.1"/>
    <property type="molecule type" value="Genomic_DNA"/>
</dbReference>
<name>A0ABP3EWE6_9ACTN</name>
<feature type="region of interest" description="Disordered" evidence="1">
    <location>
        <begin position="123"/>
        <end position="144"/>
    </location>
</feature>
<protein>
    <submittedName>
        <fullName evidence="2">Uncharacterized protein</fullName>
    </submittedName>
</protein>
<sequence>MNASGEQDPPAERHAELERQNLLHAEPPPPTTTTELIDRAAAITAPIVAVEGRWDGDTHGWFVVLVAIVERPGRHHDRFDEEPLTLVRGGGDLRLFNGHAPPWPEARRATEQGHAVARSLDVPFHFTSPDTPDDDAPRWWDLHP</sequence>
<dbReference type="Proteomes" id="UP001500967">
    <property type="component" value="Unassembled WGS sequence"/>
</dbReference>
<evidence type="ECO:0000313" key="3">
    <source>
        <dbReference type="Proteomes" id="UP001500967"/>
    </source>
</evidence>
<evidence type="ECO:0000313" key="2">
    <source>
        <dbReference type="EMBL" id="GAA0278986.1"/>
    </source>
</evidence>
<organism evidence="2 3">
    <name type="scientific">Cryptosporangium japonicum</name>
    <dbReference type="NCBI Taxonomy" id="80872"/>
    <lineage>
        <taxon>Bacteria</taxon>
        <taxon>Bacillati</taxon>
        <taxon>Actinomycetota</taxon>
        <taxon>Actinomycetes</taxon>
        <taxon>Cryptosporangiales</taxon>
        <taxon>Cryptosporangiaceae</taxon>
        <taxon>Cryptosporangium</taxon>
    </lineage>
</organism>
<gene>
    <name evidence="2" type="ORF">GCM10009539_78490</name>
</gene>
<feature type="region of interest" description="Disordered" evidence="1">
    <location>
        <begin position="1"/>
        <end position="30"/>
    </location>
</feature>
<keyword evidence="3" id="KW-1185">Reference proteome</keyword>
<dbReference type="RefSeq" id="WP_344654043.1">
    <property type="nucleotide sequence ID" value="NZ_BAAAGX010000041.1"/>
</dbReference>
<accession>A0ABP3EWE6</accession>
<comment type="caution">
    <text evidence="2">The sequence shown here is derived from an EMBL/GenBank/DDBJ whole genome shotgun (WGS) entry which is preliminary data.</text>
</comment>
<reference evidence="3" key="1">
    <citation type="journal article" date="2019" name="Int. J. Syst. Evol. Microbiol.">
        <title>The Global Catalogue of Microorganisms (GCM) 10K type strain sequencing project: providing services to taxonomists for standard genome sequencing and annotation.</title>
        <authorList>
            <consortium name="The Broad Institute Genomics Platform"/>
            <consortium name="The Broad Institute Genome Sequencing Center for Infectious Disease"/>
            <person name="Wu L."/>
            <person name="Ma J."/>
        </authorList>
    </citation>
    <scope>NUCLEOTIDE SEQUENCE [LARGE SCALE GENOMIC DNA]</scope>
    <source>
        <strain evidence="3">JCM 10425</strain>
    </source>
</reference>
<proteinExistence type="predicted"/>